<dbReference type="Proteomes" id="UP001629260">
    <property type="component" value="Unassembled WGS sequence"/>
</dbReference>
<dbReference type="Pfam" id="PF16153">
    <property type="entry name" value="DUF4861"/>
    <property type="match status" value="1"/>
</dbReference>
<reference evidence="2 3" key="1">
    <citation type="submission" date="2024-06" db="EMBL/GenBank/DDBJ databases">
        <authorList>
            <person name="Kaempfer P."/>
            <person name="Viver T."/>
        </authorList>
    </citation>
    <scope>NUCLEOTIDE SEQUENCE [LARGE SCALE GENOMIC DNA]</scope>
    <source>
        <strain evidence="2 3">ST-87</strain>
    </source>
</reference>
<gene>
    <name evidence="2" type="ORF">ABS764_09840</name>
</gene>
<dbReference type="InterPro" id="IPR032342">
    <property type="entry name" value="DUF4861"/>
</dbReference>
<feature type="signal peptide" evidence="1">
    <location>
        <begin position="1"/>
        <end position="22"/>
    </location>
</feature>
<dbReference type="RefSeq" id="WP_408081619.1">
    <property type="nucleotide sequence ID" value="NZ_JBELQA010000005.1"/>
</dbReference>
<comment type="caution">
    <text evidence="2">The sequence shown here is derived from an EMBL/GenBank/DDBJ whole genome shotgun (WGS) entry which is preliminary data.</text>
</comment>
<keyword evidence="1" id="KW-0732">Signal</keyword>
<keyword evidence="3" id="KW-1185">Reference proteome</keyword>
<evidence type="ECO:0000313" key="2">
    <source>
        <dbReference type="EMBL" id="MFL9831148.1"/>
    </source>
</evidence>
<dbReference type="EMBL" id="JBELQA010000005">
    <property type="protein sequence ID" value="MFL9831148.1"/>
    <property type="molecule type" value="Genomic_DNA"/>
</dbReference>
<name>A0ABW8XTC0_9FLAO</name>
<organism evidence="2 3">
    <name type="scientific">Flavobacterium plantiphilum</name>
    <dbReference type="NCBI Taxonomy" id="3163297"/>
    <lineage>
        <taxon>Bacteria</taxon>
        <taxon>Pseudomonadati</taxon>
        <taxon>Bacteroidota</taxon>
        <taxon>Flavobacteriia</taxon>
        <taxon>Flavobacteriales</taxon>
        <taxon>Flavobacteriaceae</taxon>
        <taxon>Flavobacterium</taxon>
    </lineage>
</organism>
<proteinExistence type="predicted"/>
<evidence type="ECO:0000256" key="1">
    <source>
        <dbReference type="SAM" id="SignalP"/>
    </source>
</evidence>
<protein>
    <submittedName>
        <fullName evidence="2">DUF4861 domain-containing protein</fullName>
    </submittedName>
</protein>
<evidence type="ECO:0000313" key="3">
    <source>
        <dbReference type="Proteomes" id="UP001629260"/>
    </source>
</evidence>
<accession>A0ABW8XTC0</accession>
<feature type="chain" id="PRO_5045656519" evidence="1">
    <location>
        <begin position="23"/>
        <end position="400"/>
    </location>
</feature>
<sequence>MKNYITVMLGCLLVFLSFPILANVQNTSAKISVHNKLDFARKEIVAVSGKLLSDLIKGNQTKDLRIKKEGNSEFIVLQWIDYNQDGIQDELLFEAEVPAKAKVSYEIVFDETTALPESTITTYSRFVPERTDDYAWENDKVAFRTYGPDAQKRTEEKRPEGTLSSGIDLWLKRTDKSIINKWYAENVKKGGYYHIDHGEGYDPYHVGASRGTGGTGIWENNNLAVSKNFVSYKTIAVGPLRTVFELSYAPYSPYEVKETKRISLDLGSNFSKFEITMDANKALPNITTGITLHDNKGEVKINKKEGWFRHAETIDGNLLGEGIVLNPKVVKEAFANVSTEKDQSNLLVIGKPKNNQLTYYAGFAWQKSGQIDNEADWDTLLQKQAKMLANPLKITIKRNK</sequence>